<evidence type="ECO:0000256" key="3">
    <source>
        <dbReference type="ARBA" id="ARBA00022801"/>
    </source>
</evidence>
<keyword evidence="5" id="KW-0732">Signal</keyword>
<keyword evidence="2" id="KW-0479">Metal-binding</keyword>
<protein>
    <submittedName>
        <fullName evidence="7">Arylsulfatase</fullName>
    </submittedName>
</protein>
<keyword evidence="4" id="KW-0106">Calcium</keyword>
<reference evidence="7 8" key="1">
    <citation type="submission" date="2014-10" db="EMBL/GenBank/DDBJ databases">
        <title>Genome sequence of Novosphingobium malaysiense MUSC 273(T).</title>
        <authorList>
            <person name="Lee L.-H."/>
        </authorList>
    </citation>
    <scope>NUCLEOTIDE SEQUENCE [LARGE SCALE GENOMIC DNA]</scope>
    <source>
        <strain evidence="7 8">MUSC 273</strain>
    </source>
</reference>
<feature type="signal peptide" evidence="5">
    <location>
        <begin position="1"/>
        <end position="22"/>
    </location>
</feature>
<organism evidence="7 8">
    <name type="scientific">Novosphingobium malaysiense</name>
    <dbReference type="NCBI Taxonomy" id="1348853"/>
    <lineage>
        <taxon>Bacteria</taxon>
        <taxon>Pseudomonadati</taxon>
        <taxon>Pseudomonadota</taxon>
        <taxon>Alphaproteobacteria</taxon>
        <taxon>Sphingomonadales</taxon>
        <taxon>Sphingomonadaceae</taxon>
        <taxon>Novosphingobium</taxon>
    </lineage>
</organism>
<dbReference type="InterPro" id="IPR024607">
    <property type="entry name" value="Sulfatase_CS"/>
</dbReference>
<accession>A0A0B1ZM84</accession>
<dbReference type="SUPFAM" id="SSF53649">
    <property type="entry name" value="Alkaline phosphatase-like"/>
    <property type="match status" value="1"/>
</dbReference>
<evidence type="ECO:0000313" key="7">
    <source>
        <dbReference type="EMBL" id="KHK90390.1"/>
    </source>
</evidence>
<dbReference type="Gene3D" id="3.30.1120.10">
    <property type="match status" value="1"/>
</dbReference>
<sequence>MKKHLSISPSLIALFAMGAANAEANRTTLPVPRPPFDGKIAENIVDSRPSTPSPVEAPAGAPNIFLMMADDVGFAMSSTFGGPVPTPNMDRLAAAGERYNRFHTTGICSPSRAALLTGRNHHASGVGYLSDGSVNYPGYGGRILPETATIAQVLRLNGYNTAMFGKHHNAPGNERSEAGPFDAWPTGLGFEYFYGFPAGDSDQYSPILYRGTNRVEDDTTHTSLLDGRLADDIIRWVHNQKAAAPEKPFLVYFAPGSTHAPHQAPPEYIARFKGKFDQGWDKLRKETWHRQLAEGIIPKGTRLTSRPAEIPAWTSLTPAQKAFAARTMEVAAAQLVYQDEQLGRVMDELHRMGQSNNTLFVVVQGDNGASGEAGPKGTINELRSILGHDENEQWMLANTDKLGGSMTYESYPVGWAWAMNTPLRWVKQYASMLGGIRNGMIMSWHGHVAHPGGICAQFGHLVDIAPTVLDAARLPAPDTVYGVHQKPMDGQSLLASLTACDPDHPRTQYFEIGGKVGLYKDGWFLSGEDGRPSWEDMPSAGPRPPIEWTLYDLSKDYSQATDLSKKEPARLKEMRAIWRREAERNNVFPLDHRFAMARTLGGPPAGPGRKNYDFWGKDISLPATHGPIPIGRSFRLDADLRLDSGTSSGVVMAIGSRFGGWSLYLDHGHPVFTWARSTDPAEMATIRSDQLLPQGASTLTLRFAVPAPMKPAEVILSADGREVARGALPGSILVPSGNGETLDTGRDLGVPVTDYATPQGALQGDIAHLSIRFD</sequence>
<feature type="domain" description="Sulfatase N-terminal" evidence="6">
    <location>
        <begin position="62"/>
        <end position="472"/>
    </location>
</feature>
<dbReference type="RefSeq" id="WP_039286663.1">
    <property type="nucleotide sequence ID" value="NZ_JTDI01000005.1"/>
</dbReference>
<dbReference type="EMBL" id="JTDI01000005">
    <property type="protein sequence ID" value="KHK90390.1"/>
    <property type="molecule type" value="Genomic_DNA"/>
</dbReference>
<comment type="similarity">
    <text evidence="1">Belongs to the sulfatase family.</text>
</comment>
<evidence type="ECO:0000313" key="8">
    <source>
        <dbReference type="Proteomes" id="UP000031057"/>
    </source>
</evidence>
<evidence type="ECO:0000256" key="5">
    <source>
        <dbReference type="SAM" id="SignalP"/>
    </source>
</evidence>
<dbReference type="Proteomes" id="UP000031057">
    <property type="component" value="Unassembled WGS sequence"/>
</dbReference>
<dbReference type="InterPro" id="IPR000917">
    <property type="entry name" value="Sulfatase_N"/>
</dbReference>
<dbReference type="PANTHER" id="PTHR42693:SF43">
    <property type="entry name" value="BLL2667 PROTEIN"/>
    <property type="match status" value="1"/>
</dbReference>
<dbReference type="GO" id="GO:0046872">
    <property type="term" value="F:metal ion binding"/>
    <property type="evidence" value="ECO:0007669"/>
    <property type="project" value="UniProtKB-KW"/>
</dbReference>
<dbReference type="PROSITE" id="PS00523">
    <property type="entry name" value="SULFATASE_1"/>
    <property type="match status" value="1"/>
</dbReference>
<comment type="caution">
    <text evidence="7">The sequence shown here is derived from an EMBL/GenBank/DDBJ whole genome shotgun (WGS) entry which is preliminary data.</text>
</comment>
<dbReference type="PANTHER" id="PTHR42693">
    <property type="entry name" value="ARYLSULFATASE FAMILY MEMBER"/>
    <property type="match status" value="1"/>
</dbReference>
<keyword evidence="8" id="KW-1185">Reference proteome</keyword>
<gene>
    <name evidence="7" type="ORF">LK12_17525</name>
</gene>
<name>A0A0B1ZM84_9SPHN</name>
<keyword evidence="3" id="KW-0378">Hydrolase</keyword>
<evidence type="ECO:0000256" key="1">
    <source>
        <dbReference type="ARBA" id="ARBA00008779"/>
    </source>
</evidence>
<dbReference type="Gene3D" id="3.40.720.10">
    <property type="entry name" value="Alkaline Phosphatase, subunit A"/>
    <property type="match status" value="1"/>
</dbReference>
<dbReference type="OrthoDB" id="9803751at2"/>
<evidence type="ECO:0000256" key="2">
    <source>
        <dbReference type="ARBA" id="ARBA00022723"/>
    </source>
</evidence>
<feature type="chain" id="PRO_5002084779" evidence="5">
    <location>
        <begin position="23"/>
        <end position="774"/>
    </location>
</feature>
<dbReference type="CDD" id="cd16025">
    <property type="entry name" value="PAS_like"/>
    <property type="match status" value="1"/>
</dbReference>
<dbReference type="Pfam" id="PF00884">
    <property type="entry name" value="Sulfatase"/>
    <property type="match status" value="1"/>
</dbReference>
<dbReference type="GO" id="GO:0016787">
    <property type="term" value="F:hydrolase activity"/>
    <property type="evidence" value="ECO:0007669"/>
    <property type="project" value="UniProtKB-KW"/>
</dbReference>
<dbReference type="STRING" id="1348853.LK12_17525"/>
<dbReference type="AlphaFoldDB" id="A0A0B1ZM84"/>
<dbReference type="InterPro" id="IPR017850">
    <property type="entry name" value="Alkaline_phosphatase_core_sf"/>
</dbReference>
<evidence type="ECO:0000256" key="4">
    <source>
        <dbReference type="ARBA" id="ARBA00022837"/>
    </source>
</evidence>
<dbReference type="InterPro" id="IPR050738">
    <property type="entry name" value="Sulfatase"/>
</dbReference>
<evidence type="ECO:0000259" key="6">
    <source>
        <dbReference type="Pfam" id="PF00884"/>
    </source>
</evidence>
<proteinExistence type="inferred from homology"/>